<protein>
    <submittedName>
        <fullName evidence="8">Uncharacterized protein LOC106473166</fullName>
    </submittedName>
</protein>
<dbReference type="InterPro" id="IPR052983">
    <property type="entry name" value="MFS_Riboflavin_Transporter"/>
</dbReference>
<comment type="subcellular location">
    <subcellularLocation>
        <location evidence="1">Membrane</location>
        <topology evidence="1">Multi-pass membrane protein</topology>
    </subcellularLocation>
</comment>
<evidence type="ECO:0000256" key="5">
    <source>
        <dbReference type="ARBA" id="ARBA00023136"/>
    </source>
</evidence>
<feature type="transmembrane region" description="Helical" evidence="6">
    <location>
        <begin position="51"/>
        <end position="70"/>
    </location>
</feature>
<name>A0ABM1TNB0_LIMPO</name>
<evidence type="ECO:0000313" key="8">
    <source>
        <dbReference type="RefSeq" id="XP_022257366.1"/>
    </source>
</evidence>
<evidence type="ECO:0000256" key="4">
    <source>
        <dbReference type="ARBA" id="ARBA00022989"/>
    </source>
</evidence>
<keyword evidence="4 6" id="KW-1133">Transmembrane helix</keyword>
<dbReference type="PANTHER" id="PTHR43385:SF1">
    <property type="entry name" value="RIBOFLAVIN TRANSPORTER RIBJ"/>
    <property type="match status" value="1"/>
</dbReference>
<feature type="transmembrane region" description="Helical" evidence="6">
    <location>
        <begin position="136"/>
        <end position="153"/>
    </location>
</feature>
<evidence type="ECO:0000313" key="7">
    <source>
        <dbReference type="Proteomes" id="UP000694941"/>
    </source>
</evidence>
<sequence>MEARPFIAVLGCFLMYVGLGTLHLFGNITPYLTSYLRKRVDNNTTYEETTWIIYTTEFIMSFIFIGVWLAERIGQKSTIMIGTVVFSFGIAGTYWTIQQSLEATLATLGVVSNLGFICCFGLPIPVAMEWFPKNRGLLAGIVSSGAALTPVLMNNLHTYFMNPNNLQPDANGYFYDSGILDRVPTLFLIMGAAQGGILLIGLLLYKKPPSEIPMFPYPGE</sequence>
<keyword evidence="7" id="KW-1185">Reference proteome</keyword>
<evidence type="ECO:0000256" key="2">
    <source>
        <dbReference type="ARBA" id="ARBA00022448"/>
    </source>
</evidence>
<evidence type="ECO:0000256" key="6">
    <source>
        <dbReference type="SAM" id="Phobius"/>
    </source>
</evidence>
<keyword evidence="3 6" id="KW-0812">Transmembrane</keyword>
<dbReference type="RefSeq" id="XP_022257366.1">
    <property type="nucleotide sequence ID" value="XM_022401658.1"/>
</dbReference>
<accession>A0ABM1TNB0</accession>
<dbReference type="Proteomes" id="UP000694941">
    <property type="component" value="Unplaced"/>
</dbReference>
<dbReference type="SUPFAM" id="SSF103473">
    <property type="entry name" value="MFS general substrate transporter"/>
    <property type="match status" value="1"/>
</dbReference>
<dbReference type="Pfam" id="PF07690">
    <property type="entry name" value="MFS_1"/>
    <property type="match status" value="1"/>
</dbReference>
<dbReference type="GeneID" id="106473166"/>
<feature type="transmembrane region" description="Helical" evidence="6">
    <location>
        <begin position="77"/>
        <end position="97"/>
    </location>
</feature>
<feature type="transmembrane region" description="Helical" evidence="6">
    <location>
        <begin position="103"/>
        <end position="124"/>
    </location>
</feature>
<gene>
    <name evidence="8" type="primary">LOC106473166</name>
</gene>
<organism evidence="7 8">
    <name type="scientific">Limulus polyphemus</name>
    <name type="common">Atlantic horseshoe crab</name>
    <dbReference type="NCBI Taxonomy" id="6850"/>
    <lineage>
        <taxon>Eukaryota</taxon>
        <taxon>Metazoa</taxon>
        <taxon>Ecdysozoa</taxon>
        <taxon>Arthropoda</taxon>
        <taxon>Chelicerata</taxon>
        <taxon>Merostomata</taxon>
        <taxon>Xiphosura</taxon>
        <taxon>Limulidae</taxon>
        <taxon>Limulus</taxon>
    </lineage>
</organism>
<evidence type="ECO:0000256" key="3">
    <source>
        <dbReference type="ARBA" id="ARBA00022692"/>
    </source>
</evidence>
<keyword evidence="2" id="KW-0813">Transport</keyword>
<dbReference type="InterPro" id="IPR011701">
    <property type="entry name" value="MFS"/>
</dbReference>
<proteinExistence type="predicted"/>
<dbReference type="PANTHER" id="PTHR43385">
    <property type="entry name" value="RIBOFLAVIN TRANSPORTER RIBJ"/>
    <property type="match status" value="1"/>
</dbReference>
<evidence type="ECO:0000256" key="1">
    <source>
        <dbReference type="ARBA" id="ARBA00004141"/>
    </source>
</evidence>
<dbReference type="Gene3D" id="1.20.1250.20">
    <property type="entry name" value="MFS general substrate transporter like domains"/>
    <property type="match status" value="1"/>
</dbReference>
<reference evidence="8" key="1">
    <citation type="submission" date="2025-08" db="UniProtKB">
        <authorList>
            <consortium name="RefSeq"/>
        </authorList>
    </citation>
    <scope>IDENTIFICATION</scope>
    <source>
        <tissue evidence="8">Muscle</tissue>
    </source>
</reference>
<dbReference type="InterPro" id="IPR036259">
    <property type="entry name" value="MFS_trans_sf"/>
</dbReference>
<keyword evidence="5 6" id="KW-0472">Membrane</keyword>
<feature type="transmembrane region" description="Helical" evidence="6">
    <location>
        <begin position="185"/>
        <end position="205"/>
    </location>
</feature>
<feature type="transmembrane region" description="Helical" evidence="6">
    <location>
        <begin position="7"/>
        <end position="31"/>
    </location>
</feature>